<dbReference type="RefSeq" id="WP_011054578.1">
    <property type="nucleotide sequence ID" value="NC_004070.1"/>
</dbReference>
<organism evidence="1 3">
    <name type="scientific">Streptococcus pyogenes serotype M3 (strain ATCC BAA-595 / MGAS315)</name>
    <dbReference type="NCBI Taxonomy" id="198466"/>
    <lineage>
        <taxon>Bacteria</taxon>
        <taxon>Bacillati</taxon>
        <taxon>Bacillota</taxon>
        <taxon>Bacilli</taxon>
        <taxon>Lactobacillales</taxon>
        <taxon>Streptococcaceae</taxon>
        <taxon>Streptococcus</taxon>
    </lineage>
</organism>
<dbReference type="Proteomes" id="UP000000564">
    <property type="component" value="Chromosome"/>
</dbReference>
<evidence type="ECO:0000313" key="3">
    <source>
        <dbReference type="Proteomes" id="UP000000564"/>
    </source>
</evidence>
<evidence type="ECO:0000313" key="1">
    <source>
        <dbReference type="EMBL" id="AAM79565.1"/>
    </source>
</evidence>
<accession>A0A0H2UUN3</accession>
<protein>
    <submittedName>
        <fullName evidence="1">Putative DNA primase-phage-associated</fullName>
    </submittedName>
</protein>
<dbReference type="KEGG" id="spg:SpyM3_1340"/>
<sequence>MDFEFYREKLNEEPGIEPGKPKTWSAIKSKLVAYRREWLEEAGKDVKNLSELAVAIGINKFLHVITLENGKVAIYDPDQGYYIKNYKFAYKLIHILQPTFNETKCRNVLFMLASMDRKYGAMDFEPEYQDVRRYVLVKNGIYDKKIRHFYLLITDLSILALLKQNLFRTLLSQPLMVGTLSRGY</sequence>
<dbReference type="HOGENOM" id="CLU_1467439_0_0_9"/>
<evidence type="ECO:0000313" key="2">
    <source>
        <dbReference type="EMBL" id="AAM79947.1"/>
    </source>
</evidence>
<dbReference type="EMBL" id="AE014074">
    <property type="protein sequence ID" value="AAM79565.1"/>
    <property type="molecule type" value="Genomic_DNA"/>
</dbReference>
<reference evidence="1 3" key="1">
    <citation type="journal article" date="2002" name="Proc. Natl. Acad. Sci. U.S.A.">
        <title>Genome sequence of a serotype M3 strain of group A Streptococcus: phage-encoded toxins, the high-virulence phenotype, and clone emergence.</title>
        <authorList>
            <person name="Beres S.B."/>
            <person name="Sylva G.L."/>
            <person name="Barbian K.D."/>
            <person name="Lei B."/>
            <person name="Hoff J.S."/>
            <person name="Mammarella N.D."/>
            <person name="Liu M.Y."/>
            <person name="Smoot J.C."/>
            <person name="Porcella S.F."/>
            <person name="Parkins L.D."/>
            <person name="Campbell D.S."/>
            <person name="Smith T.M."/>
            <person name="McCormick J.K."/>
            <person name="Leung D.Y."/>
            <person name="Schlievert P.M."/>
            <person name="Musser J.M."/>
        </authorList>
    </citation>
    <scope>NUCLEOTIDE SEQUENCE [LARGE SCALE GENOMIC DNA]</scope>
    <source>
        <strain evidence="3">ATCC BAA-595 / MGAS315</strain>
        <strain evidence="1">MGAS315</strain>
    </source>
</reference>
<dbReference type="EMBL" id="AE014074">
    <property type="protein sequence ID" value="AAM79947.1"/>
    <property type="molecule type" value="Genomic_DNA"/>
</dbReference>
<dbReference type="AlphaFoldDB" id="A0A0H2UUN3"/>
<name>A0A0H2UUN3_STRP3</name>
<gene>
    <name evidence="1" type="ordered locus">SpyM3_0958</name>
    <name evidence="2" type="ordered locus">SpyM3_1340</name>
</gene>
<proteinExistence type="predicted"/>
<dbReference type="KEGG" id="spg:SpyM3_0958"/>